<protein>
    <submittedName>
        <fullName evidence="4">6-hydroxy-D-nicotine oxidase</fullName>
    </submittedName>
</protein>
<dbReference type="Proteomes" id="UP000078237">
    <property type="component" value="Unassembled WGS sequence"/>
</dbReference>
<name>A0A175VVS8_9PEZI</name>
<dbReference type="Gene3D" id="3.30.465.10">
    <property type="match status" value="1"/>
</dbReference>
<comment type="similarity">
    <text evidence="1">Belongs to the oxygen-dependent FAD-linked oxidoreductase family.</text>
</comment>
<proteinExistence type="inferred from homology"/>
<dbReference type="VEuPathDB" id="FungiDB:MMYC01_208637"/>
<dbReference type="InterPro" id="IPR012951">
    <property type="entry name" value="BBE"/>
</dbReference>
<dbReference type="GO" id="GO:0071949">
    <property type="term" value="F:FAD binding"/>
    <property type="evidence" value="ECO:0007669"/>
    <property type="project" value="InterPro"/>
</dbReference>
<dbReference type="InterPro" id="IPR016166">
    <property type="entry name" value="FAD-bd_PCMH"/>
</dbReference>
<dbReference type="PANTHER" id="PTHR13878">
    <property type="entry name" value="GULONOLACTONE OXIDASE"/>
    <property type="match status" value="1"/>
</dbReference>
<dbReference type="GO" id="GO:0016491">
    <property type="term" value="F:oxidoreductase activity"/>
    <property type="evidence" value="ECO:0007669"/>
    <property type="project" value="UniProtKB-KW"/>
</dbReference>
<dbReference type="PROSITE" id="PS51387">
    <property type="entry name" value="FAD_PCMH"/>
    <property type="match status" value="1"/>
</dbReference>
<dbReference type="PANTHER" id="PTHR13878:SF91">
    <property type="entry name" value="FAD BINDING DOMAIN PROTEIN (AFU_ORTHOLOGUE AFUA_6G12070)-RELATED"/>
    <property type="match status" value="1"/>
</dbReference>
<dbReference type="AlphaFoldDB" id="A0A175VVS8"/>
<dbReference type="InterPro" id="IPR006094">
    <property type="entry name" value="Oxid_FAD_bind_N"/>
</dbReference>
<accession>A0A175VVS8</accession>
<dbReference type="OrthoDB" id="9983560at2759"/>
<dbReference type="Pfam" id="PF08031">
    <property type="entry name" value="BBE"/>
    <property type="match status" value="1"/>
</dbReference>
<feature type="domain" description="FAD-binding PCMH-type" evidence="3">
    <location>
        <begin position="39"/>
        <end position="218"/>
    </location>
</feature>
<reference evidence="4 5" key="1">
    <citation type="journal article" date="2016" name="Genome Announc.">
        <title>Genome Sequence of Madurella mycetomatis mm55, Isolated from a Human Mycetoma Case in Sudan.</title>
        <authorList>
            <person name="Smit S."/>
            <person name="Derks M.F."/>
            <person name="Bervoets S."/>
            <person name="Fahal A."/>
            <person name="van Leeuwen W."/>
            <person name="van Belkum A."/>
            <person name="van de Sande W.W."/>
        </authorList>
    </citation>
    <scope>NUCLEOTIDE SEQUENCE [LARGE SCALE GENOMIC DNA]</scope>
    <source>
        <strain evidence="5">mm55</strain>
    </source>
</reference>
<dbReference type="SUPFAM" id="SSF56176">
    <property type="entry name" value="FAD-binding/transporter-associated domain-like"/>
    <property type="match status" value="1"/>
</dbReference>
<evidence type="ECO:0000256" key="2">
    <source>
        <dbReference type="ARBA" id="ARBA00023002"/>
    </source>
</evidence>
<dbReference type="STRING" id="100816.A0A175VVS8"/>
<evidence type="ECO:0000256" key="1">
    <source>
        <dbReference type="ARBA" id="ARBA00005466"/>
    </source>
</evidence>
<dbReference type="InterPro" id="IPR036318">
    <property type="entry name" value="FAD-bd_PCMH-like_sf"/>
</dbReference>
<comment type="caution">
    <text evidence="4">The sequence shown here is derived from an EMBL/GenBank/DDBJ whole genome shotgun (WGS) entry which is preliminary data.</text>
</comment>
<evidence type="ECO:0000259" key="3">
    <source>
        <dbReference type="PROSITE" id="PS51387"/>
    </source>
</evidence>
<dbReference type="InterPro" id="IPR050432">
    <property type="entry name" value="FAD-linked_Oxidoreductases_BP"/>
</dbReference>
<dbReference type="InterPro" id="IPR016169">
    <property type="entry name" value="FAD-bd_PCMH_sub2"/>
</dbReference>
<gene>
    <name evidence="4" type="ORF">MMYC01_208637</name>
</gene>
<keyword evidence="2" id="KW-0560">Oxidoreductase</keyword>
<sequence>MIISLTFGPSVPRPAEFLALHVHNNTCTPFTPRSTRCLLGNYASYSIDVRSIDDVRAGISFAQKHNIRLVIKNSGHDFYGQSTGKGALSLWMHNYNETTIIPNYSSSYYNGPALHVQTGAEGAAAGAHASALGYTVVAGACPTVKMAGGYLGGGGHSYLSGMYGFAADNVLEWEIVTADGERVVATPTQNADLYWALSGGGPGTYGVVLSATVRVFPNEVTSNAAFSFSVSQAGGVEQYWNAVSAFHQQLKPLLDQGMVAEYGLTNETLVVTGVMAPGQTSGSLQSSLQPLVEALTAKSCSQLTAQSLGMKLTQADSYYDLYKAEIESHLAGLVFPVAVAGRFVPRKVMDADTTGLDTALRAVAARGYSYAVIALNALNSVRNRTAPPIAPNAVQPNFNDAYSSLMISPRWSNSLPWSEAQVLQDELMNEILPIYDAAAPGAGGYKNEGNWAEKDIKKSFYAGTYERLEDIKKKIDPSGFFYGITSVGFDRFEWDSAGRLCKA</sequence>
<dbReference type="Pfam" id="PF01565">
    <property type="entry name" value="FAD_binding_4"/>
    <property type="match status" value="1"/>
</dbReference>
<dbReference type="EMBL" id="LCTW02000282">
    <property type="protein sequence ID" value="KXX75269.1"/>
    <property type="molecule type" value="Genomic_DNA"/>
</dbReference>
<organism evidence="4 5">
    <name type="scientific">Madurella mycetomatis</name>
    <dbReference type="NCBI Taxonomy" id="100816"/>
    <lineage>
        <taxon>Eukaryota</taxon>
        <taxon>Fungi</taxon>
        <taxon>Dikarya</taxon>
        <taxon>Ascomycota</taxon>
        <taxon>Pezizomycotina</taxon>
        <taxon>Sordariomycetes</taxon>
        <taxon>Sordariomycetidae</taxon>
        <taxon>Sordariales</taxon>
        <taxon>Sordariales incertae sedis</taxon>
        <taxon>Madurella</taxon>
    </lineage>
</organism>
<evidence type="ECO:0000313" key="5">
    <source>
        <dbReference type="Proteomes" id="UP000078237"/>
    </source>
</evidence>
<keyword evidence="5" id="KW-1185">Reference proteome</keyword>
<evidence type="ECO:0000313" key="4">
    <source>
        <dbReference type="EMBL" id="KXX75269.1"/>
    </source>
</evidence>